<gene>
    <name evidence="2" type="ORF">JRQ81_019146</name>
</gene>
<dbReference type="GO" id="GO:0005634">
    <property type="term" value="C:nucleus"/>
    <property type="evidence" value="ECO:0007669"/>
    <property type="project" value="TreeGrafter"/>
</dbReference>
<dbReference type="EMBL" id="JAPFRF010000010">
    <property type="protein sequence ID" value="KAJ7319635.1"/>
    <property type="molecule type" value="Genomic_DNA"/>
</dbReference>
<comment type="caution">
    <text evidence="2">The sequence shown here is derived from an EMBL/GenBank/DDBJ whole genome shotgun (WGS) entry which is preliminary data.</text>
</comment>
<organism evidence="2 3">
    <name type="scientific">Phrynocephalus forsythii</name>
    <dbReference type="NCBI Taxonomy" id="171643"/>
    <lineage>
        <taxon>Eukaryota</taxon>
        <taxon>Metazoa</taxon>
        <taxon>Chordata</taxon>
        <taxon>Craniata</taxon>
        <taxon>Vertebrata</taxon>
        <taxon>Euteleostomi</taxon>
        <taxon>Lepidosauria</taxon>
        <taxon>Squamata</taxon>
        <taxon>Bifurcata</taxon>
        <taxon>Unidentata</taxon>
        <taxon>Episquamata</taxon>
        <taxon>Toxicofera</taxon>
        <taxon>Iguania</taxon>
        <taxon>Acrodonta</taxon>
        <taxon>Agamidae</taxon>
        <taxon>Agaminae</taxon>
        <taxon>Phrynocephalus</taxon>
    </lineage>
</organism>
<feature type="domain" description="DDE-1" evidence="1">
    <location>
        <begin position="68"/>
        <end position="101"/>
    </location>
</feature>
<reference evidence="2" key="1">
    <citation type="journal article" date="2023" name="DNA Res.">
        <title>Chromosome-level genome assembly of Phrynocephalus forsythii using third-generation DNA sequencing and Hi-C analysis.</title>
        <authorList>
            <person name="Qi Y."/>
            <person name="Zhao W."/>
            <person name="Zhao Y."/>
            <person name="Niu C."/>
            <person name="Cao S."/>
            <person name="Zhang Y."/>
        </authorList>
    </citation>
    <scope>NUCLEOTIDE SEQUENCE</scope>
    <source>
        <tissue evidence="2">Muscle</tissue>
    </source>
</reference>
<dbReference type="InterPro" id="IPR050863">
    <property type="entry name" value="CenT-Element_Derived"/>
</dbReference>
<protein>
    <recommendedName>
        <fullName evidence="1">DDE-1 domain-containing protein</fullName>
    </recommendedName>
</protein>
<evidence type="ECO:0000313" key="2">
    <source>
        <dbReference type="EMBL" id="KAJ7319635.1"/>
    </source>
</evidence>
<accession>A0A9Q0XNQ3</accession>
<keyword evidence="3" id="KW-1185">Reference proteome</keyword>
<evidence type="ECO:0000259" key="1">
    <source>
        <dbReference type="Pfam" id="PF03184"/>
    </source>
</evidence>
<name>A0A9Q0XNQ3_9SAUR</name>
<dbReference type="GO" id="GO:0003677">
    <property type="term" value="F:DNA binding"/>
    <property type="evidence" value="ECO:0007669"/>
    <property type="project" value="TreeGrafter"/>
</dbReference>
<dbReference type="AlphaFoldDB" id="A0A9Q0XNQ3"/>
<dbReference type="PANTHER" id="PTHR19303:SF27">
    <property type="entry name" value="HTH CENPB-TYPE DOMAIN-CONTAINING PROTEIN"/>
    <property type="match status" value="1"/>
</dbReference>
<dbReference type="Pfam" id="PF03184">
    <property type="entry name" value="DDE_1"/>
    <property type="match status" value="1"/>
</dbReference>
<dbReference type="InterPro" id="IPR004875">
    <property type="entry name" value="DDE_SF_endonuclease_dom"/>
</dbReference>
<proteinExistence type="predicted"/>
<dbReference type="PANTHER" id="PTHR19303">
    <property type="entry name" value="TRANSPOSON"/>
    <property type="match status" value="1"/>
</dbReference>
<evidence type="ECO:0000313" key="3">
    <source>
        <dbReference type="Proteomes" id="UP001142489"/>
    </source>
</evidence>
<dbReference type="Proteomes" id="UP001142489">
    <property type="component" value="Unassembled WGS sequence"/>
</dbReference>
<dbReference type="OrthoDB" id="125347at2759"/>
<sequence length="106" mass="12153">MVRHGDTVSSDLPAEFATELLESMNTEGYLQEQVFNCDKTDLFWKKMPKRTFITQKEAPLPGHKPIKDCLTLLFCTNASGDLKIKPILMYHSENPQAFKKHKVVKN</sequence>